<proteinExistence type="predicted"/>
<dbReference type="RefSeq" id="WP_153728371.1">
    <property type="nucleotide sequence ID" value="NZ_WJNH01000005.1"/>
</dbReference>
<name>A0A6G1X660_9BACI</name>
<dbReference type="AlphaFoldDB" id="A0A6G1X660"/>
<evidence type="ECO:0000313" key="1">
    <source>
        <dbReference type="EMBL" id="MRG86454.1"/>
    </source>
</evidence>
<accession>A0A6G1X660</accession>
<dbReference type="Proteomes" id="UP000480185">
    <property type="component" value="Unassembled WGS sequence"/>
</dbReference>
<dbReference type="OrthoDB" id="2475704at2"/>
<gene>
    <name evidence="1" type="ORF">GH754_08935</name>
</gene>
<organism evidence="1 2">
    <name type="scientific">Salinibacillus xinjiangensis</name>
    <dbReference type="NCBI Taxonomy" id="1229268"/>
    <lineage>
        <taxon>Bacteria</taxon>
        <taxon>Bacillati</taxon>
        <taxon>Bacillota</taxon>
        <taxon>Bacilli</taxon>
        <taxon>Bacillales</taxon>
        <taxon>Bacillaceae</taxon>
        <taxon>Salinibacillus</taxon>
    </lineage>
</organism>
<dbReference type="EMBL" id="WJNH01000005">
    <property type="protein sequence ID" value="MRG86454.1"/>
    <property type="molecule type" value="Genomic_DNA"/>
</dbReference>
<protein>
    <submittedName>
        <fullName evidence="1">Uncharacterized protein</fullName>
    </submittedName>
</protein>
<evidence type="ECO:0000313" key="2">
    <source>
        <dbReference type="Proteomes" id="UP000480185"/>
    </source>
</evidence>
<comment type="caution">
    <text evidence="1">The sequence shown here is derived from an EMBL/GenBank/DDBJ whole genome shotgun (WGS) entry which is preliminary data.</text>
</comment>
<keyword evidence="2" id="KW-1185">Reference proteome</keyword>
<reference evidence="1 2" key="1">
    <citation type="submission" date="2019-11" db="EMBL/GenBank/DDBJ databases">
        <authorList>
            <person name="Li J."/>
        </authorList>
    </citation>
    <scope>NUCLEOTIDE SEQUENCE [LARGE SCALE GENOMIC DNA]</scope>
    <source>
        <strain evidence="1 2">J4</strain>
    </source>
</reference>
<sequence length="129" mass="15106">MNIQAFNGRQLEKSMPTSPEDAFIRSEASFEEDGELRVFQLVYLEYFDQKFPEILPFEEDPIFTMNSHQYDFKEVAALAVLLSHPEYRSQKRLYVPDWEQFKSLFDSVNWDSVQEVVEGLAGAQRVDLT</sequence>